<dbReference type="EMBL" id="BKCJ011872406">
    <property type="protein sequence ID" value="GFD60014.1"/>
    <property type="molecule type" value="Genomic_DNA"/>
</dbReference>
<accession>A0A699XVM7</accession>
<comment type="caution">
    <text evidence="1">The sequence shown here is derived from an EMBL/GenBank/DDBJ whole genome shotgun (WGS) entry which is preliminary data.</text>
</comment>
<feature type="non-terminal residue" evidence="1">
    <location>
        <position position="1"/>
    </location>
</feature>
<dbReference type="AlphaFoldDB" id="A0A699XVM7"/>
<organism evidence="1">
    <name type="scientific">Tanacetum cinerariifolium</name>
    <name type="common">Dalmatian daisy</name>
    <name type="synonym">Chrysanthemum cinerariifolium</name>
    <dbReference type="NCBI Taxonomy" id="118510"/>
    <lineage>
        <taxon>Eukaryota</taxon>
        <taxon>Viridiplantae</taxon>
        <taxon>Streptophyta</taxon>
        <taxon>Embryophyta</taxon>
        <taxon>Tracheophyta</taxon>
        <taxon>Spermatophyta</taxon>
        <taxon>Magnoliopsida</taxon>
        <taxon>eudicotyledons</taxon>
        <taxon>Gunneridae</taxon>
        <taxon>Pentapetalae</taxon>
        <taxon>asterids</taxon>
        <taxon>campanulids</taxon>
        <taxon>Asterales</taxon>
        <taxon>Asteraceae</taxon>
        <taxon>Asteroideae</taxon>
        <taxon>Anthemideae</taxon>
        <taxon>Anthemidinae</taxon>
        <taxon>Tanacetum</taxon>
    </lineage>
</organism>
<proteinExistence type="predicted"/>
<evidence type="ECO:0000313" key="1">
    <source>
        <dbReference type="EMBL" id="GFD60014.1"/>
    </source>
</evidence>
<feature type="non-terminal residue" evidence="1">
    <location>
        <position position="81"/>
    </location>
</feature>
<name>A0A699XVM7_TANCI</name>
<protein>
    <submittedName>
        <fullName evidence="1">Uncharacterized protein</fullName>
    </submittedName>
</protein>
<sequence length="81" mass="8228">ADTGKDKASGALDQLSQLLTDAAGQVDDKLGAQYGEYARTAASTVSGFAEQVKGKDVDALIDEARGYIRKSPAVAVGIAAA</sequence>
<reference evidence="1" key="1">
    <citation type="journal article" date="2019" name="Sci. Rep.">
        <title>Draft genome of Tanacetum cinerariifolium, the natural source of mosquito coil.</title>
        <authorList>
            <person name="Yamashiro T."/>
            <person name="Shiraishi A."/>
            <person name="Satake H."/>
            <person name="Nakayama K."/>
        </authorList>
    </citation>
    <scope>NUCLEOTIDE SEQUENCE</scope>
</reference>
<gene>
    <name evidence="1" type="ORF">Tci_931983</name>
</gene>